<feature type="region of interest" description="Disordered" evidence="1">
    <location>
        <begin position="35"/>
        <end position="120"/>
    </location>
</feature>
<dbReference type="KEGG" id="pfj:MYCFIDRAFT_210641"/>
<sequence>MPSVHRYVSNCLRDDCVYSVKPDYSNLVYDQREEARAEYASATPWPYYEDGVDAGEEEDSTAQTPLAPEENAPDQPKRQDDRYSSILQKSEAEQEAERTAPARAEQAAQQQADDDKWEAGIDEMKRKIATFEMALREHKKKKLLGQND</sequence>
<name>M3A734_PSEFD</name>
<accession>M3A734</accession>
<dbReference type="HOGENOM" id="CLU_1759620_0_0_1"/>
<protein>
    <submittedName>
        <fullName evidence="2">Uncharacterized protein</fullName>
    </submittedName>
</protein>
<keyword evidence="3" id="KW-1185">Reference proteome</keyword>
<feature type="compositionally biased region" description="Low complexity" evidence="1">
    <location>
        <begin position="101"/>
        <end position="111"/>
    </location>
</feature>
<dbReference type="Proteomes" id="UP000016932">
    <property type="component" value="Unassembled WGS sequence"/>
</dbReference>
<reference evidence="2 3" key="1">
    <citation type="journal article" date="2012" name="PLoS Pathog.">
        <title>Diverse lifestyles and strategies of plant pathogenesis encoded in the genomes of eighteen Dothideomycetes fungi.</title>
        <authorList>
            <person name="Ohm R.A."/>
            <person name="Feau N."/>
            <person name="Henrissat B."/>
            <person name="Schoch C.L."/>
            <person name="Horwitz B.A."/>
            <person name="Barry K.W."/>
            <person name="Condon B.J."/>
            <person name="Copeland A.C."/>
            <person name="Dhillon B."/>
            <person name="Glaser F."/>
            <person name="Hesse C.N."/>
            <person name="Kosti I."/>
            <person name="LaButti K."/>
            <person name="Lindquist E.A."/>
            <person name="Lucas S."/>
            <person name="Salamov A.A."/>
            <person name="Bradshaw R.E."/>
            <person name="Ciuffetti L."/>
            <person name="Hamelin R.C."/>
            <person name="Kema G.H.J."/>
            <person name="Lawrence C."/>
            <person name="Scott J.A."/>
            <person name="Spatafora J.W."/>
            <person name="Turgeon B.G."/>
            <person name="de Wit P.J.G.M."/>
            <person name="Zhong S."/>
            <person name="Goodwin S.B."/>
            <person name="Grigoriev I.V."/>
        </authorList>
    </citation>
    <scope>NUCLEOTIDE SEQUENCE [LARGE SCALE GENOMIC DNA]</scope>
    <source>
        <strain evidence="2 3">CIRAD86</strain>
    </source>
</reference>
<dbReference type="GeneID" id="19337151"/>
<evidence type="ECO:0000256" key="1">
    <source>
        <dbReference type="SAM" id="MobiDB-lite"/>
    </source>
</evidence>
<dbReference type="RefSeq" id="XP_007924020.1">
    <property type="nucleotide sequence ID" value="XM_007925829.1"/>
</dbReference>
<gene>
    <name evidence="2" type="ORF">MYCFIDRAFT_210641</name>
</gene>
<evidence type="ECO:0000313" key="2">
    <source>
        <dbReference type="EMBL" id="EME86899.1"/>
    </source>
</evidence>
<feature type="compositionally biased region" description="Basic and acidic residues" evidence="1">
    <location>
        <begin position="90"/>
        <end position="100"/>
    </location>
</feature>
<dbReference type="EMBL" id="KB446556">
    <property type="protein sequence ID" value="EME86899.1"/>
    <property type="molecule type" value="Genomic_DNA"/>
</dbReference>
<dbReference type="VEuPathDB" id="FungiDB:MYCFIDRAFT_210641"/>
<evidence type="ECO:0000313" key="3">
    <source>
        <dbReference type="Proteomes" id="UP000016932"/>
    </source>
</evidence>
<feature type="compositionally biased region" description="Acidic residues" evidence="1">
    <location>
        <begin position="50"/>
        <end position="60"/>
    </location>
</feature>
<organism evidence="2 3">
    <name type="scientific">Pseudocercospora fijiensis (strain CIRAD86)</name>
    <name type="common">Black leaf streak disease fungus</name>
    <name type="synonym">Mycosphaerella fijiensis</name>
    <dbReference type="NCBI Taxonomy" id="383855"/>
    <lineage>
        <taxon>Eukaryota</taxon>
        <taxon>Fungi</taxon>
        <taxon>Dikarya</taxon>
        <taxon>Ascomycota</taxon>
        <taxon>Pezizomycotina</taxon>
        <taxon>Dothideomycetes</taxon>
        <taxon>Dothideomycetidae</taxon>
        <taxon>Mycosphaerellales</taxon>
        <taxon>Mycosphaerellaceae</taxon>
        <taxon>Pseudocercospora</taxon>
    </lineage>
</organism>
<proteinExistence type="predicted"/>
<dbReference type="AlphaFoldDB" id="M3A734"/>